<reference evidence="1" key="1">
    <citation type="submission" date="2020-11" db="EMBL/GenBank/DDBJ databases">
        <authorList>
            <person name="Tran Van P."/>
        </authorList>
    </citation>
    <scope>NUCLEOTIDE SEQUENCE</scope>
</reference>
<proteinExistence type="predicted"/>
<name>A0A7R9AFY3_9CRUS</name>
<gene>
    <name evidence="1" type="ORF">DSTB1V02_LOCUS13110</name>
</gene>
<dbReference type="AlphaFoldDB" id="A0A7R9AFY3"/>
<dbReference type="EMBL" id="CAJPEV010005719">
    <property type="protein sequence ID" value="CAG0903441.1"/>
    <property type="molecule type" value="Genomic_DNA"/>
</dbReference>
<sequence>MRLNRLSDKAEENEECGAATTLLKRLNHVGEPRDRGACDAMKNNPMTFFLEYLRKELAEPPKDDATTLLKRLNHVGELGGRGANDAMRNNPKTFLMEWQRKELAEPPKDDAAEDDARICCGVEMSSREGHFQVYKLQPLFPFTQQPHRRKQLTCTLCELLSRRKVSFFQWEKKMKVQLATTILATMLILAALWESVDAGGCEESKNRLD</sequence>
<keyword evidence="2" id="KW-1185">Reference proteome</keyword>
<organism evidence="1">
    <name type="scientific">Darwinula stevensoni</name>
    <dbReference type="NCBI Taxonomy" id="69355"/>
    <lineage>
        <taxon>Eukaryota</taxon>
        <taxon>Metazoa</taxon>
        <taxon>Ecdysozoa</taxon>
        <taxon>Arthropoda</taxon>
        <taxon>Crustacea</taxon>
        <taxon>Oligostraca</taxon>
        <taxon>Ostracoda</taxon>
        <taxon>Podocopa</taxon>
        <taxon>Podocopida</taxon>
        <taxon>Darwinulocopina</taxon>
        <taxon>Darwinuloidea</taxon>
        <taxon>Darwinulidae</taxon>
        <taxon>Darwinula</taxon>
    </lineage>
</organism>
<evidence type="ECO:0000313" key="1">
    <source>
        <dbReference type="EMBL" id="CAD7253360.1"/>
    </source>
</evidence>
<dbReference type="Proteomes" id="UP000677054">
    <property type="component" value="Unassembled WGS sequence"/>
</dbReference>
<dbReference type="EMBL" id="LR905236">
    <property type="protein sequence ID" value="CAD7253360.1"/>
    <property type="molecule type" value="Genomic_DNA"/>
</dbReference>
<protein>
    <submittedName>
        <fullName evidence="1">Uncharacterized protein</fullName>
    </submittedName>
</protein>
<evidence type="ECO:0000313" key="2">
    <source>
        <dbReference type="Proteomes" id="UP000677054"/>
    </source>
</evidence>
<accession>A0A7R9AFY3</accession>